<comment type="caution">
    <text evidence="8">The sequence shown here is derived from an EMBL/GenBank/DDBJ whole genome shotgun (WGS) entry which is preliminary data.</text>
</comment>
<dbReference type="SUPFAM" id="SSF55811">
    <property type="entry name" value="Nudix"/>
    <property type="match status" value="1"/>
</dbReference>
<dbReference type="InterPro" id="IPR000086">
    <property type="entry name" value="NUDIX_hydrolase_dom"/>
</dbReference>
<keyword evidence="5" id="KW-0460">Magnesium</keyword>
<evidence type="ECO:0000256" key="1">
    <source>
        <dbReference type="ARBA" id="ARBA00001936"/>
    </source>
</evidence>
<dbReference type="InterPro" id="IPR015797">
    <property type="entry name" value="NUDIX_hydrolase-like_dom_sf"/>
</dbReference>
<dbReference type="PROSITE" id="PS51462">
    <property type="entry name" value="NUDIX"/>
    <property type="match status" value="1"/>
</dbReference>
<dbReference type="PANTHER" id="PTHR12992:SF11">
    <property type="entry name" value="MITOCHONDRIAL COENZYME A DIPHOSPHATASE NUDT8"/>
    <property type="match status" value="1"/>
</dbReference>
<evidence type="ECO:0000259" key="7">
    <source>
        <dbReference type="PROSITE" id="PS51462"/>
    </source>
</evidence>
<evidence type="ECO:0000256" key="4">
    <source>
        <dbReference type="ARBA" id="ARBA00022801"/>
    </source>
</evidence>
<accession>A0A1F7RNM3</accession>
<protein>
    <recommendedName>
        <fullName evidence="7">Nudix hydrolase domain-containing protein</fullName>
    </recommendedName>
</protein>
<dbReference type="CDD" id="cd03426">
    <property type="entry name" value="NUDIX_CoAse_Nudt7"/>
    <property type="match status" value="1"/>
</dbReference>
<evidence type="ECO:0000256" key="6">
    <source>
        <dbReference type="ARBA" id="ARBA00023211"/>
    </source>
</evidence>
<dbReference type="InterPro" id="IPR045121">
    <property type="entry name" value="CoAse"/>
</dbReference>
<proteinExistence type="predicted"/>
<dbReference type="Gene3D" id="3.90.79.10">
    <property type="entry name" value="Nucleoside Triphosphate Pyrophosphohydrolase"/>
    <property type="match status" value="1"/>
</dbReference>
<keyword evidence="4" id="KW-0378">Hydrolase</keyword>
<evidence type="ECO:0000256" key="5">
    <source>
        <dbReference type="ARBA" id="ARBA00022842"/>
    </source>
</evidence>
<sequence length="171" mass="19769">MNSKLINAAVLIPLFSQNGECHLLFTKRTDKVETHKGEISFPGGVQDKTDGNLLETALRETYEEIGINTEDVEILGELDDIETNTNFIISPFVGIIPHPYEFKINEIEIEELIHVPLESLLNGDNFWEESWNYKGRKYPMYFYRYEDNIIWGATGKIVKHFLDIIKESLTE</sequence>
<dbReference type="GO" id="GO:0046872">
    <property type="term" value="F:metal ion binding"/>
    <property type="evidence" value="ECO:0007669"/>
    <property type="project" value="UniProtKB-KW"/>
</dbReference>
<dbReference type="Pfam" id="PF00293">
    <property type="entry name" value="NUDIX"/>
    <property type="match status" value="1"/>
</dbReference>
<dbReference type="PANTHER" id="PTHR12992">
    <property type="entry name" value="NUDIX HYDROLASE"/>
    <property type="match status" value="1"/>
</dbReference>
<dbReference type="EMBL" id="MGDB01000011">
    <property type="protein sequence ID" value="OGL43165.1"/>
    <property type="molecule type" value="Genomic_DNA"/>
</dbReference>
<reference evidence="8 9" key="1">
    <citation type="journal article" date="2016" name="Nat. Commun.">
        <title>Thousands of microbial genomes shed light on interconnected biogeochemical processes in an aquifer system.</title>
        <authorList>
            <person name="Anantharaman K."/>
            <person name="Brown C.T."/>
            <person name="Hug L.A."/>
            <person name="Sharon I."/>
            <person name="Castelle C.J."/>
            <person name="Probst A.J."/>
            <person name="Thomas B.C."/>
            <person name="Singh A."/>
            <person name="Wilkins M.J."/>
            <person name="Karaoz U."/>
            <person name="Brodie E.L."/>
            <person name="Williams K.H."/>
            <person name="Hubbard S.S."/>
            <person name="Banfield J.F."/>
        </authorList>
    </citation>
    <scope>NUCLEOTIDE SEQUENCE [LARGE SCALE GENOMIC DNA]</scope>
</reference>
<keyword evidence="6" id="KW-0464">Manganese</keyword>
<evidence type="ECO:0000313" key="8">
    <source>
        <dbReference type="EMBL" id="OGL43165.1"/>
    </source>
</evidence>
<evidence type="ECO:0000313" key="9">
    <source>
        <dbReference type="Proteomes" id="UP000178526"/>
    </source>
</evidence>
<organism evidence="8 9">
    <name type="scientific">Candidatus Schekmanbacteria bacterium GWA2_38_11</name>
    <dbReference type="NCBI Taxonomy" id="1817876"/>
    <lineage>
        <taxon>Bacteria</taxon>
        <taxon>Candidatus Schekmaniibacteriota</taxon>
    </lineage>
</organism>
<dbReference type="Proteomes" id="UP000178526">
    <property type="component" value="Unassembled WGS sequence"/>
</dbReference>
<evidence type="ECO:0000256" key="2">
    <source>
        <dbReference type="ARBA" id="ARBA00001946"/>
    </source>
</evidence>
<keyword evidence="3" id="KW-0479">Metal-binding</keyword>
<comment type="cofactor">
    <cofactor evidence="2">
        <name>Mg(2+)</name>
        <dbReference type="ChEBI" id="CHEBI:18420"/>
    </cofactor>
</comment>
<evidence type="ECO:0000256" key="3">
    <source>
        <dbReference type="ARBA" id="ARBA00022723"/>
    </source>
</evidence>
<dbReference type="GO" id="GO:0010945">
    <property type="term" value="F:coenzyme A diphosphatase activity"/>
    <property type="evidence" value="ECO:0007669"/>
    <property type="project" value="InterPro"/>
</dbReference>
<dbReference type="AlphaFoldDB" id="A0A1F7RNM3"/>
<comment type="cofactor">
    <cofactor evidence="1">
        <name>Mn(2+)</name>
        <dbReference type="ChEBI" id="CHEBI:29035"/>
    </cofactor>
</comment>
<gene>
    <name evidence="8" type="ORF">A2042_06430</name>
</gene>
<name>A0A1F7RNM3_9BACT</name>
<feature type="domain" description="Nudix hydrolase" evidence="7">
    <location>
        <begin position="5"/>
        <end position="143"/>
    </location>
</feature>